<name>A0A0X3ATC5_9FLAO</name>
<sequence length="69" mass="8363">MSFAFKIKHTKEEKINRRNELIRNRFCYLINEKHYSTDYALTILENEFLPLSSQTLWLIVSETGYYKGR</sequence>
<keyword evidence="2" id="KW-1185">Reference proteome</keyword>
<protein>
    <submittedName>
        <fullName evidence="1">Uncharacterized protein</fullName>
    </submittedName>
</protein>
<reference evidence="1 2" key="1">
    <citation type="submission" date="2016-01" db="EMBL/GenBank/DDBJ databases">
        <authorList>
            <person name="McClelland M."/>
            <person name="Jain A."/>
            <person name="Saraogi P."/>
            <person name="Mendelson R."/>
            <person name="Westerman R."/>
            <person name="SanMiguel P."/>
            <person name="Csonka L."/>
        </authorList>
    </citation>
    <scope>NUCLEOTIDE SEQUENCE [LARGE SCALE GENOMIC DNA]</scope>
    <source>
        <strain evidence="1 2">R-53146</strain>
    </source>
</reference>
<organism evidence="1 2">
    <name type="scientific">Apibacter mensalis</name>
    <dbReference type="NCBI Taxonomy" id="1586267"/>
    <lineage>
        <taxon>Bacteria</taxon>
        <taxon>Pseudomonadati</taxon>
        <taxon>Bacteroidota</taxon>
        <taxon>Flavobacteriia</taxon>
        <taxon>Flavobacteriales</taxon>
        <taxon>Weeksellaceae</taxon>
        <taxon>Apibacter</taxon>
    </lineage>
</organism>
<proteinExistence type="predicted"/>
<evidence type="ECO:0000313" key="2">
    <source>
        <dbReference type="Proteomes" id="UP000182761"/>
    </source>
</evidence>
<dbReference type="STRING" id="1586267.GCA_001418685_02004"/>
<dbReference type="EMBL" id="FCOR01000017">
    <property type="protein sequence ID" value="CVK17138.1"/>
    <property type="molecule type" value="Genomic_DNA"/>
</dbReference>
<dbReference type="Proteomes" id="UP000182761">
    <property type="component" value="Unassembled WGS sequence"/>
</dbReference>
<dbReference type="AlphaFoldDB" id="A0A0X3ATC5"/>
<accession>A0A0X3ATC5</accession>
<gene>
    <name evidence="1" type="ORF">Ga0061079_1176</name>
</gene>
<evidence type="ECO:0000313" key="1">
    <source>
        <dbReference type="EMBL" id="CVK17138.1"/>
    </source>
</evidence>